<dbReference type="AlphaFoldDB" id="A0A1D8UX60"/>
<sequence length="104" mass="12084">MPSQDQNEEAERQRRMELLIGRLPQKIQDAVNWLLVPERRWVRIPAGILFLAGGMLWFLPILGAWMLPIGILLLAEDIPWLRHLSGRGLAWMEREHPTWLGLKG</sequence>
<dbReference type="OrthoDB" id="5959103at2"/>
<dbReference type="eggNOG" id="ENOG5032YAU">
    <property type="taxonomic scope" value="Bacteria"/>
</dbReference>
<proteinExistence type="predicted"/>
<dbReference type="KEGG" id="kba:A0U89_10180"/>
<evidence type="ECO:0000313" key="1">
    <source>
        <dbReference type="EMBL" id="AOX18268.1"/>
    </source>
</evidence>
<reference evidence="1 2" key="1">
    <citation type="journal article" date="2016" name="Microb. Cell Fact.">
        <title>Dissection of exopolysaccharide biosynthesis in Kozakia baliensis.</title>
        <authorList>
            <person name="Brandt J.U."/>
            <person name="Jakob F."/>
            <person name="Behr J."/>
            <person name="Geissler A.J."/>
            <person name="Vogel R.F."/>
        </authorList>
    </citation>
    <scope>NUCLEOTIDE SEQUENCE [LARGE SCALE GENOMIC DNA]</scope>
    <source>
        <strain evidence="1 2">DSM 14400</strain>
    </source>
</reference>
<organism evidence="1 2">
    <name type="scientific">Kozakia baliensis</name>
    <dbReference type="NCBI Taxonomy" id="153496"/>
    <lineage>
        <taxon>Bacteria</taxon>
        <taxon>Pseudomonadati</taxon>
        <taxon>Pseudomonadota</taxon>
        <taxon>Alphaproteobacteria</taxon>
        <taxon>Acetobacterales</taxon>
        <taxon>Acetobacteraceae</taxon>
        <taxon>Kozakia</taxon>
    </lineage>
</organism>
<evidence type="ECO:0000313" key="2">
    <source>
        <dbReference type="Proteomes" id="UP000179145"/>
    </source>
</evidence>
<dbReference type="Proteomes" id="UP000179145">
    <property type="component" value="Chromosome"/>
</dbReference>
<dbReference type="RefSeq" id="WP_029604069.1">
    <property type="nucleotide sequence ID" value="NZ_CP014681.1"/>
</dbReference>
<dbReference type="EMBL" id="CP014674">
    <property type="protein sequence ID" value="AOX18268.1"/>
    <property type="molecule type" value="Genomic_DNA"/>
</dbReference>
<dbReference type="STRING" id="153496.A0U89_10180"/>
<keyword evidence="2" id="KW-1185">Reference proteome</keyword>
<gene>
    <name evidence="1" type="ORF">A0U89_10180</name>
</gene>
<name>A0A1D8UX60_9PROT</name>
<accession>A0A1D8UX60</accession>
<protein>
    <submittedName>
        <fullName evidence="1">Uncharacterized protein</fullName>
    </submittedName>
</protein>